<dbReference type="Proteomes" id="UP000195667">
    <property type="component" value="Unassembled WGS sequence"/>
</dbReference>
<dbReference type="OrthoDB" id="9796641at2"/>
<dbReference type="RefSeq" id="WP_087143640.1">
    <property type="nucleotide sequence ID" value="NZ_FUKI01000111.1"/>
</dbReference>
<reference evidence="2" key="1">
    <citation type="submission" date="2017-02" db="EMBL/GenBank/DDBJ databases">
        <authorList>
            <person name="Daims H."/>
        </authorList>
    </citation>
    <scope>NUCLEOTIDE SEQUENCE [LARGE SCALE GENOMIC DNA]</scope>
</reference>
<dbReference type="AlphaFoldDB" id="A0A1R4H9S3"/>
<evidence type="ECO:0000313" key="2">
    <source>
        <dbReference type="Proteomes" id="UP000195667"/>
    </source>
</evidence>
<organism evidence="1 2">
    <name type="scientific">Crenothrix polyspora</name>
    <dbReference type="NCBI Taxonomy" id="360316"/>
    <lineage>
        <taxon>Bacteria</taxon>
        <taxon>Pseudomonadati</taxon>
        <taxon>Pseudomonadota</taxon>
        <taxon>Gammaproteobacteria</taxon>
        <taxon>Methylococcales</taxon>
        <taxon>Crenotrichaceae</taxon>
        <taxon>Crenothrix</taxon>
    </lineage>
</organism>
<dbReference type="EMBL" id="FUKI01000111">
    <property type="protein sequence ID" value="SJM92995.1"/>
    <property type="molecule type" value="Genomic_DNA"/>
</dbReference>
<sequence>MTGSKTNTMSREEVLTAIRNIPESANFVWDGIDEDDRPATKEELLAGIVAIEARRGRPNGSDKTQIALRVDNSVLEAFRATGKGWQTRMNDVLKEWLKEHAA</sequence>
<evidence type="ECO:0000313" key="1">
    <source>
        <dbReference type="EMBL" id="SJM92995.1"/>
    </source>
</evidence>
<protein>
    <recommendedName>
        <fullName evidence="3">BrnA antitoxin of type II toxin-antitoxin system</fullName>
    </recommendedName>
</protein>
<gene>
    <name evidence="1" type="ORF">CRENPOLYSF1_360016</name>
</gene>
<dbReference type="Pfam" id="PF14384">
    <property type="entry name" value="BrnA_antitoxin"/>
    <property type="match status" value="1"/>
</dbReference>
<name>A0A1R4H9S3_9GAMM</name>
<dbReference type="InterPro" id="IPR025528">
    <property type="entry name" value="BrnA_antitoxin"/>
</dbReference>
<accession>A0A1R4H9S3</accession>
<keyword evidence="2" id="KW-1185">Reference proteome</keyword>
<proteinExistence type="predicted"/>
<evidence type="ECO:0008006" key="3">
    <source>
        <dbReference type="Google" id="ProtNLM"/>
    </source>
</evidence>